<dbReference type="PANTHER" id="PTHR48050">
    <property type="entry name" value="STEROL 3-BETA-GLUCOSYLTRANSFERASE"/>
    <property type="match status" value="1"/>
</dbReference>
<dbReference type="OrthoDB" id="5488434at2"/>
<proteinExistence type="inferred from homology"/>
<dbReference type="Proteomes" id="UP000029737">
    <property type="component" value="Unassembled WGS sequence"/>
</dbReference>
<dbReference type="Pfam" id="PF06722">
    <property type="entry name" value="EryCIII-like_C"/>
    <property type="match status" value="1"/>
</dbReference>
<dbReference type="KEGG" id="aey:CDG81_13195"/>
<dbReference type="GO" id="GO:0008194">
    <property type="term" value="F:UDP-glycosyltransferase activity"/>
    <property type="evidence" value="ECO:0007669"/>
    <property type="project" value="InterPro"/>
</dbReference>
<dbReference type="EMBL" id="CP022752">
    <property type="protein sequence ID" value="ASU79085.1"/>
    <property type="molecule type" value="Genomic_DNA"/>
</dbReference>
<dbReference type="RefSeq" id="WP_043575101.1">
    <property type="nucleotide sequence ID" value="NZ_CP022752.1"/>
</dbReference>
<dbReference type="CDD" id="cd03784">
    <property type="entry name" value="GT1_Gtf-like"/>
    <property type="match status" value="1"/>
</dbReference>
<dbReference type="GO" id="GO:0017000">
    <property type="term" value="P:antibiotic biosynthetic process"/>
    <property type="evidence" value="ECO:0007669"/>
    <property type="project" value="UniProtKB-KW"/>
</dbReference>
<dbReference type="SUPFAM" id="SSF53756">
    <property type="entry name" value="UDP-Glycosyltransferase/glycogen phosphorylase"/>
    <property type="match status" value="1"/>
</dbReference>
<dbReference type="NCBIfam" id="TIGR04516">
    <property type="entry name" value="glycosyl_450act"/>
    <property type="match status" value="1"/>
</dbReference>
<feature type="domain" description="Erythromycin biosynthesis protein CIII-like C-terminal" evidence="5">
    <location>
        <begin position="269"/>
        <end position="409"/>
    </location>
</feature>
<reference evidence="7 10" key="1">
    <citation type="journal article" date="2014" name="PLoS ONE">
        <title>Identification and Characterization of a New Erythromycin Biosynthetic Gene Cluster in Actinopolyspora erythraea YIM90600, a Novel Erythronolide-Producing Halophilic Actinomycete Isolated from Salt Field.</title>
        <authorList>
            <person name="Chen D."/>
            <person name="Feng J."/>
            <person name="Huang L."/>
            <person name="Zhang Q."/>
            <person name="Wu J."/>
            <person name="Zhu X."/>
            <person name="Duan Y."/>
            <person name="Xu Z."/>
        </authorList>
    </citation>
    <scope>NUCLEOTIDE SEQUENCE</scope>
    <source>
        <strain evidence="7 10">YIM90600</strain>
    </source>
</reference>
<evidence type="ECO:0000259" key="5">
    <source>
        <dbReference type="Pfam" id="PF06722"/>
    </source>
</evidence>
<dbReference type="InterPro" id="IPR030953">
    <property type="entry name" value="Glycosyl_450act"/>
</dbReference>
<dbReference type="EMBL" id="KJ143520">
    <property type="protein sequence ID" value="AIS23785.1"/>
    <property type="molecule type" value="Genomic_DNA"/>
</dbReference>
<organism evidence="7">
    <name type="scientific">Actinopolyspora erythraea</name>
    <dbReference type="NCBI Taxonomy" id="414996"/>
    <lineage>
        <taxon>Bacteria</taxon>
        <taxon>Bacillati</taxon>
        <taxon>Actinomycetota</taxon>
        <taxon>Actinomycetes</taxon>
        <taxon>Actinopolysporales</taxon>
        <taxon>Actinopolysporaceae</taxon>
        <taxon>Actinopolyspora</taxon>
    </lineage>
</organism>
<dbReference type="Proteomes" id="UP000215043">
    <property type="component" value="Chromosome"/>
</dbReference>
<evidence type="ECO:0000259" key="6">
    <source>
        <dbReference type="Pfam" id="PF21036"/>
    </source>
</evidence>
<sequence length="415" mass="45877">MRVLLTSFAHRTHFQGLVPLAWALRTAGHEVRVAGQPALTEATVGAGLTAVPVGANHRLFDITPEAAAQVHRYTNDLDFYRREHELHSWEFLLGMAETTTRWVYPVINNESFVAELVEFAREWRPDLVLWEPFTFAGAVAARACGAAHARLLWGSDLTGYFRGQFQAQRLRRPPEDRPDPLGTWLAELAGRFGVEPGEDLAVGQWSIDQLPASFRLDSGTETVVTRHLPYNGTSVVPEWLKKDSVARRICFTGGFSGLGMAADDDQFARILVKLARFEGEIVVTGSDLDASSVPENVRLVDFVSMNVLLQNCMAIIHHGGAGTWATALHRGIPQISVAHEWDCVLRGQRTAELGAGIYLRPDEVDADTLANAVTRLVENPTYAENAAKLRDETLNDPTPQEIVPQLEELAHRYAG</sequence>
<dbReference type="GO" id="GO:0016758">
    <property type="term" value="F:hexosyltransferase activity"/>
    <property type="evidence" value="ECO:0007669"/>
    <property type="project" value="UniProtKB-ARBA"/>
</dbReference>
<evidence type="ECO:0000313" key="10">
    <source>
        <dbReference type="Proteomes" id="UP000029737"/>
    </source>
</evidence>
<reference evidence="8 11" key="2">
    <citation type="submission" date="2017-08" db="EMBL/GenBank/DDBJ databases">
        <title>The complete genome sequence of moderately halophilic actinomycete Actinopolyspora erythraea YIM 90600, the producer of novel erythromycin, novel actinopolysporins A-C and tubercidin.</title>
        <authorList>
            <person name="Yin M."/>
            <person name="Tang S."/>
        </authorList>
    </citation>
    <scope>NUCLEOTIDE SEQUENCE [LARGE SCALE GENOMIC DNA]</scope>
    <source>
        <strain evidence="8 11">YIM 90600</strain>
    </source>
</reference>
<evidence type="ECO:0000313" key="9">
    <source>
        <dbReference type="EMBL" id="KGI80578.1"/>
    </source>
</evidence>
<evidence type="ECO:0000313" key="11">
    <source>
        <dbReference type="Proteomes" id="UP000215043"/>
    </source>
</evidence>
<accession>A0A099D345</accession>
<feature type="domain" description="Erythromycin biosynthesis protein CIII-like N-terminal" evidence="6">
    <location>
        <begin position="22"/>
        <end position="254"/>
    </location>
</feature>
<evidence type="ECO:0000313" key="8">
    <source>
        <dbReference type="EMBL" id="ASU79085.1"/>
    </source>
</evidence>
<keyword evidence="2" id="KW-0328">Glycosyltransferase</keyword>
<dbReference type="AlphaFoldDB" id="A0A099D345"/>
<gene>
    <name evidence="7" type="primary">eryBV</name>
    <name evidence="8" type="ORF">CDG81_13195</name>
    <name evidence="9" type="ORF">IL38_16600</name>
</gene>
<dbReference type="InterPro" id="IPR048284">
    <property type="entry name" value="EryCIII-like_N"/>
</dbReference>
<keyword evidence="3 7" id="KW-0808">Transferase</keyword>
<keyword evidence="10" id="KW-1185">Reference proteome</keyword>
<dbReference type="eggNOG" id="COG1819">
    <property type="taxonomic scope" value="Bacteria"/>
</dbReference>
<dbReference type="HOGENOM" id="CLU_000537_7_4_11"/>
<dbReference type="Gene3D" id="3.40.50.2000">
    <property type="entry name" value="Glycogen Phosphorylase B"/>
    <property type="match status" value="2"/>
</dbReference>
<keyword evidence="4" id="KW-0045">Antibiotic biosynthesis</keyword>
<dbReference type="EMBL" id="JPMV01000030">
    <property type="protein sequence ID" value="KGI80578.1"/>
    <property type="molecule type" value="Genomic_DNA"/>
</dbReference>
<dbReference type="InterPro" id="IPR050426">
    <property type="entry name" value="Glycosyltransferase_28"/>
</dbReference>
<dbReference type="PANTHER" id="PTHR48050:SF13">
    <property type="entry name" value="STEROL 3-BETA-GLUCOSYLTRANSFERASE UGT80A2"/>
    <property type="match status" value="1"/>
</dbReference>
<evidence type="ECO:0000256" key="2">
    <source>
        <dbReference type="ARBA" id="ARBA00022676"/>
    </source>
</evidence>
<protein>
    <submittedName>
        <fullName evidence="7 8">Glycosyltransferase</fullName>
    </submittedName>
</protein>
<evidence type="ECO:0000256" key="3">
    <source>
        <dbReference type="ARBA" id="ARBA00022679"/>
    </source>
</evidence>
<name>A0A099D345_9ACTN</name>
<evidence type="ECO:0000256" key="4">
    <source>
        <dbReference type="ARBA" id="ARBA00023194"/>
    </source>
</evidence>
<dbReference type="InterPro" id="IPR010610">
    <property type="entry name" value="EryCIII-like_C"/>
</dbReference>
<evidence type="ECO:0000313" key="7">
    <source>
        <dbReference type="EMBL" id="AIS23785.1"/>
    </source>
</evidence>
<dbReference type="Pfam" id="PF21036">
    <property type="entry name" value="EryCIII-like_N"/>
    <property type="match status" value="1"/>
</dbReference>
<comment type="similarity">
    <text evidence="1">Belongs to the glycosyltransferase 28 family.</text>
</comment>
<dbReference type="InterPro" id="IPR002213">
    <property type="entry name" value="UDP_glucos_trans"/>
</dbReference>
<evidence type="ECO:0000256" key="1">
    <source>
        <dbReference type="ARBA" id="ARBA00006962"/>
    </source>
</evidence>